<name>A0A177SQQ0_PSEPU</name>
<dbReference type="PROSITE" id="PS01124">
    <property type="entry name" value="HTH_ARAC_FAMILY_2"/>
    <property type="match status" value="1"/>
</dbReference>
<dbReference type="SUPFAM" id="SSF46689">
    <property type="entry name" value="Homeodomain-like"/>
    <property type="match status" value="2"/>
</dbReference>
<gene>
    <name evidence="6" type="ORF">AYO28_14955</name>
</gene>
<dbReference type="PANTHER" id="PTHR46796:SF2">
    <property type="entry name" value="TRANSCRIPTIONAL REGULATORY PROTEIN"/>
    <property type="match status" value="1"/>
</dbReference>
<organism evidence="6 7">
    <name type="scientific">Pseudomonas putida</name>
    <name type="common">Arthrobacter siderocapsulatus</name>
    <dbReference type="NCBI Taxonomy" id="303"/>
    <lineage>
        <taxon>Bacteria</taxon>
        <taxon>Pseudomonadati</taxon>
        <taxon>Pseudomonadota</taxon>
        <taxon>Gammaproteobacteria</taxon>
        <taxon>Pseudomonadales</taxon>
        <taxon>Pseudomonadaceae</taxon>
        <taxon>Pseudomonas</taxon>
    </lineage>
</organism>
<comment type="function">
    <text evidence="4">Regulatory protein of the TOL plasmid xyl operons. XylS activates the xylXYZLTEGFJQKIH operon required for the degradation of toluene, m-xylene and p-xylene.</text>
</comment>
<dbReference type="SUPFAM" id="SSF51215">
    <property type="entry name" value="Regulatory protein AraC"/>
    <property type="match status" value="1"/>
</dbReference>
<dbReference type="Pfam" id="PF02311">
    <property type="entry name" value="AraC_binding"/>
    <property type="match status" value="1"/>
</dbReference>
<evidence type="ECO:0000256" key="4">
    <source>
        <dbReference type="ARBA" id="ARBA00037345"/>
    </source>
</evidence>
<dbReference type="EMBL" id="LUCV01000013">
    <property type="protein sequence ID" value="OAI93099.1"/>
    <property type="molecule type" value="Genomic_DNA"/>
</dbReference>
<dbReference type="InterPro" id="IPR050204">
    <property type="entry name" value="AraC_XylS_family_regulators"/>
</dbReference>
<reference evidence="6 7" key="1">
    <citation type="submission" date="2016-03" db="EMBL/GenBank/DDBJ databases">
        <title>Draft Genome Assembly of Pseudomonas putida strain CBF10-2.</title>
        <authorList>
            <person name="Iyer R.S."/>
            <person name="Damania A."/>
        </authorList>
    </citation>
    <scope>NUCLEOTIDE SEQUENCE [LARGE SCALE GENOMIC DNA]</scope>
    <source>
        <strain evidence="6 7">CBF10-2</strain>
    </source>
</reference>
<dbReference type="GO" id="GO:0043565">
    <property type="term" value="F:sequence-specific DNA binding"/>
    <property type="evidence" value="ECO:0007669"/>
    <property type="project" value="InterPro"/>
</dbReference>
<dbReference type="InterPro" id="IPR037923">
    <property type="entry name" value="HTH-like"/>
</dbReference>
<dbReference type="GO" id="GO:0003700">
    <property type="term" value="F:DNA-binding transcription factor activity"/>
    <property type="evidence" value="ECO:0007669"/>
    <property type="project" value="InterPro"/>
</dbReference>
<evidence type="ECO:0000313" key="7">
    <source>
        <dbReference type="Proteomes" id="UP000077752"/>
    </source>
</evidence>
<dbReference type="Pfam" id="PF12833">
    <property type="entry name" value="HTH_18"/>
    <property type="match status" value="1"/>
</dbReference>
<dbReference type="SMART" id="SM00342">
    <property type="entry name" value="HTH_ARAC"/>
    <property type="match status" value="1"/>
</dbReference>
<dbReference type="InterPro" id="IPR009057">
    <property type="entry name" value="Homeodomain-like_sf"/>
</dbReference>
<evidence type="ECO:0000256" key="1">
    <source>
        <dbReference type="ARBA" id="ARBA00023015"/>
    </source>
</evidence>
<dbReference type="PANTHER" id="PTHR46796">
    <property type="entry name" value="HTH-TYPE TRANSCRIPTIONAL ACTIVATOR RHAS-RELATED"/>
    <property type="match status" value="1"/>
</dbReference>
<proteinExistence type="predicted"/>
<evidence type="ECO:0000256" key="3">
    <source>
        <dbReference type="ARBA" id="ARBA00023163"/>
    </source>
</evidence>
<dbReference type="Gene3D" id="1.10.10.60">
    <property type="entry name" value="Homeodomain-like"/>
    <property type="match status" value="2"/>
</dbReference>
<dbReference type="AlphaFoldDB" id="A0A177SQQ0"/>
<evidence type="ECO:0000313" key="6">
    <source>
        <dbReference type="EMBL" id="OAI93099.1"/>
    </source>
</evidence>
<dbReference type="InterPro" id="IPR018060">
    <property type="entry name" value="HTH_AraC"/>
</dbReference>
<keyword evidence="3" id="KW-0804">Transcription</keyword>
<dbReference type="Proteomes" id="UP000077752">
    <property type="component" value="Unassembled WGS sequence"/>
</dbReference>
<sequence>MDETGQPMTPHEKDFCRFLRIPEGGCELLSARYSQQHFGRHAHDRYAIGVITHGVEKLYYRGAHHLGGSGTVVTLSPGEIHDGVPVDQAGWVYRMLYVDPCWLNEHVLAGRHASQYVHLFRAPMSDDPALARCLLSAHGRLADSLLPLERETLLVETLAALFERHGHDLARPGRPEREAVRRIRRRLDHEAEHNLSLETLGLDAGMDPLYLIRVFKREVGVAPHSYQIQKRVARAQALLRLGTDLAETALACGFFDQSHMTRAFKKVLGVTPAAFRSR</sequence>
<evidence type="ECO:0000259" key="5">
    <source>
        <dbReference type="PROSITE" id="PS01124"/>
    </source>
</evidence>
<protein>
    <submittedName>
        <fullName evidence="6">AraC family transcriptional regulator</fullName>
    </submittedName>
</protein>
<comment type="caution">
    <text evidence="6">The sequence shown here is derived from an EMBL/GenBank/DDBJ whole genome shotgun (WGS) entry which is preliminary data.</text>
</comment>
<dbReference type="InterPro" id="IPR003313">
    <property type="entry name" value="AraC-bd"/>
</dbReference>
<feature type="domain" description="HTH araC/xylS-type" evidence="5">
    <location>
        <begin position="181"/>
        <end position="278"/>
    </location>
</feature>
<evidence type="ECO:0000256" key="2">
    <source>
        <dbReference type="ARBA" id="ARBA00023125"/>
    </source>
</evidence>
<accession>A0A177SQQ0</accession>
<keyword evidence="1" id="KW-0805">Transcription regulation</keyword>
<keyword evidence="2" id="KW-0238">DNA-binding</keyword>